<organism evidence="7 8">
    <name type="scientific">Cellvibrio fibrivorans</name>
    <dbReference type="NCBI Taxonomy" id="126350"/>
    <lineage>
        <taxon>Bacteria</taxon>
        <taxon>Pseudomonadati</taxon>
        <taxon>Pseudomonadota</taxon>
        <taxon>Gammaproteobacteria</taxon>
        <taxon>Cellvibrionales</taxon>
        <taxon>Cellvibrionaceae</taxon>
        <taxon>Cellvibrio</taxon>
    </lineage>
</organism>
<evidence type="ECO:0000313" key="8">
    <source>
        <dbReference type="Proteomes" id="UP001253595"/>
    </source>
</evidence>
<keyword evidence="4 6" id="KW-1133">Transmembrane helix</keyword>
<keyword evidence="3 6" id="KW-0812">Transmembrane</keyword>
<sequence length="203" mass="22796">MNLLQRAYRIHQYVPAPWLIAFALVICFFAFSLRQKAELVGYEYDASGFPQTYMKAVETREFDAQGKLHYQLSTPQVTHYQANPDGPSNADYTLIERPDMAFYDAEANAPWLVSASTGRSEANGQLIRLLDNVLIQQQTPSQGLIQITTSELQVRASEQFAETDKAVNMRSAKGQIDAIGMDADLAQSRLQLKSQVKAVYDPR</sequence>
<proteinExistence type="inferred from homology"/>
<evidence type="ECO:0000256" key="3">
    <source>
        <dbReference type="ARBA" id="ARBA00022692"/>
    </source>
</evidence>
<reference evidence="7 8" key="1">
    <citation type="submission" date="2023-07" db="EMBL/GenBank/DDBJ databases">
        <title>Sorghum-associated microbial communities from plants grown in Nebraska, USA.</title>
        <authorList>
            <person name="Schachtman D."/>
        </authorList>
    </citation>
    <scope>NUCLEOTIDE SEQUENCE [LARGE SCALE GENOMIC DNA]</scope>
    <source>
        <strain evidence="7 8">BE190</strain>
    </source>
</reference>
<evidence type="ECO:0000313" key="7">
    <source>
        <dbReference type="EMBL" id="MDR7091796.1"/>
    </source>
</evidence>
<evidence type="ECO:0000256" key="1">
    <source>
        <dbReference type="ARBA" id="ARBA00022475"/>
    </source>
</evidence>
<dbReference type="RefSeq" id="WP_310075497.1">
    <property type="nucleotide sequence ID" value="NZ_JAVDVX010000008.1"/>
</dbReference>
<dbReference type="PANTHER" id="PTHR37481">
    <property type="entry name" value="LIPOPOLYSACCHARIDE EXPORT SYSTEM PROTEIN LPTC"/>
    <property type="match status" value="1"/>
</dbReference>
<evidence type="ECO:0000256" key="6">
    <source>
        <dbReference type="HAMAP-Rule" id="MF_01915"/>
    </source>
</evidence>
<comment type="similarity">
    <text evidence="6">Belongs to the LptC family.</text>
</comment>
<name>A0ABU1V2Y5_9GAMM</name>
<evidence type="ECO:0000256" key="4">
    <source>
        <dbReference type="ARBA" id="ARBA00022989"/>
    </source>
</evidence>
<keyword evidence="1 6" id="KW-1003">Cell membrane</keyword>
<dbReference type="EMBL" id="JAVDVX010000008">
    <property type="protein sequence ID" value="MDR7091796.1"/>
    <property type="molecule type" value="Genomic_DNA"/>
</dbReference>
<dbReference type="Pfam" id="PF06835">
    <property type="entry name" value="LptC"/>
    <property type="match status" value="1"/>
</dbReference>
<dbReference type="PANTHER" id="PTHR37481:SF1">
    <property type="entry name" value="LIPOPOLYSACCHARIDE EXPORT SYSTEM PROTEIN LPTC"/>
    <property type="match status" value="1"/>
</dbReference>
<evidence type="ECO:0000256" key="5">
    <source>
        <dbReference type="ARBA" id="ARBA00023136"/>
    </source>
</evidence>
<keyword evidence="8" id="KW-1185">Reference proteome</keyword>
<accession>A0ABU1V2Y5</accession>
<dbReference type="Gene3D" id="2.60.450.10">
    <property type="entry name" value="Lipopolysaccharide (LPS) transport protein A like domain"/>
    <property type="match status" value="1"/>
</dbReference>
<dbReference type="NCBIfam" id="TIGR04409">
    <property type="entry name" value="LptC_YrbK"/>
    <property type="match status" value="1"/>
</dbReference>
<feature type="transmembrane region" description="Helical" evidence="6">
    <location>
        <begin position="12"/>
        <end position="33"/>
    </location>
</feature>
<protein>
    <recommendedName>
        <fullName evidence="6">Lipopolysaccharide export system protein LptC</fullName>
    </recommendedName>
</protein>
<dbReference type="InterPro" id="IPR052363">
    <property type="entry name" value="LPS_export_LptC"/>
</dbReference>
<dbReference type="InterPro" id="IPR010664">
    <property type="entry name" value="LipoPS_assembly_LptC-rel"/>
</dbReference>
<evidence type="ECO:0000256" key="2">
    <source>
        <dbReference type="ARBA" id="ARBA00022519"/>
    </source>
</evidence>
<gene>
    <name evidence="6" type="primary">lptC</name>
    <name evidence="7" type="ORF">J2X05_003834</name>
</gene>
<comment type="subcellular location">
    <subcellularLocation>
        <location evidence="6">Cell inner membrane</location>
        <topology evidence="6">Single-pass membrane protein</topology>
    </subcellularLocation>
</comment>
<dbReference type="InterPro" id="IPR026265">
    <property type="entry name" value="LptC"/>
</dbReference>
<comment type="caution">
    <text evidence="7">The sequence shown here is derived from an EMBL/GenBank/DDBJ whole genome shotgun (WGS) entry which is preliminary data.</text>
</comment>
<keyword evidence="2 6" id="KW-0997">Cell inner membrane</keyword>
<comment type="function">
    <text evidence="6">Involved in the assembly of lipopolysaccharide (LPS). Required for the translocation of LPS from the inner membrane to the outer membrane. Facilitates the transfer of LPS from the inner membrane to the periplasmic protein LptA. Could be a docking site for LptA.</text>
</comment>
<dbReference type="Proteomes" id="UP001253595">
    <property type="component" value="Unassembled WGS sequence"/>
</dbReference>
<comment type="subunit">
    <text evidence="6">Component of the lipopolysaccharide transport and assembly complex. Interacts with LptA and the LptBFG transporter complex.</text>
</comment>
<dbReference type="HAMAP" id="MF_01915">
    <property type="entry name" value="LPS_assembly_LptC"/>
    <property type="match status" value="1"/>
</dbReference>
<keyword evidence="5 6" id="KW-0472">Membrane</keyword>